<evidence type="ECO:0008006" key="7">
    <source>
        <dbReference type="Google" id="ProtNLM"/>
    </source>
</evidence>
<dbReference type="PANTHER" id="PTHR34236">
    <property type="entry name" value="DIMETHYL SULFOXIDE REDUCTASE TRANSCRIPTIONAL ACTIVATOR"/>
    <property type="match status" value="1"/>
</dbReference>
<keyword evidence="1" id="KW-0805">Transcription regulation</keyword>
<dbReference type="InterPro" id="IPR000014">
    <property type="entry name" value="PAS"/>
</dbReference>
<name>A0A0W1R9D4_9EURY</name>
<dbReference type="PROSITE" id="PS50112">
    <property type="entry name" value="PAS"/>
    <property type="match status" value="3"/>
</dbReference>
<feature type="domain" description="PAS" evidence="3">
    <location>
        <begin position="20"/>
        <end position="90"/>
    </location>
</feature>
<dbReference type="SMART" id="SM00065">
    <property type="entry name" value="GAF"/>
    <property type="match status" value="1"/>
</dbReference>
<dbReference type="Gene3D" id="1.10.10.10">
    <property type="entry name" value="Winged helix-like DNA-binding domain superfamily/Winged helix DNA-binding domain"/>
    <property type="match status" value="1"/>
</dbReference>
<dbReference type="InterPro" id="IPR036388">
    <property type="entry name" value="WH-like_DNA-bd_sf"/>
</dbReference>
<organism evidence="5 6">
    <name type="scientific">Haloprofundus marisrubri</name>
    <dbReference type="NCBI Taxonomy" id="1514971"/>
    <lineage>
        <taxon>Archaea</taxon>
        <taxon>Methanobacteriati</taxon>
        <taxon>Methanobacteriota</taxon>
        <taxon>Stenosarchaea group</taxon>
        <taxon>Halobacteria</taxon>
        <taxon>Halobacteriales</taxon>
        <taxon>Haloferacaceae</taxon>
        <taxon>Haloprofundus</taxon>
    </lineage>
</organism>
<dbReference type="Pfam" id="PF00989">
    <property type="entry name" value="PAS"/>
    <property type="match status" value="1"/>
</dbReference>
<dbReference type="AlphaFoldDB" id="A0A0W1R9D4"/>
<feature type="domain" description="PAS" evidence="3">
    <location>
        <begin position="150"/>
        <end position="203"/>
    </location>
</feature>
<dbReference type="InterPro" id="IPR007050">
    <property type="entry name" value="HTH_bacterioopsin"/>
</dbReference>
<dbReference type="PROSITE" id="PS50113">
    <property type="entry name" value="PAC"/>
    <property type="match status" value="1"/>
</dbReference>
<keyword evidence="2" id="KW-0804">Transcription</keyword>
<dbReference type="PANTHER" id="PTHR34236:SF1">
    <property type="entry name" value="DIMETHYL SULFOXIDE REDUCTASE TRANSCRIPTIONAL ACTIVATOR"/>
    <property type="match status" value="1"/>
</dbReference>
<gene>
    <name evidence="5" type="ORF">AUR64_10105</name>
</gene>
<dbReference type="Gene3D" id="3.30.450.20">
    <property type="entry name" value="PAS domain"/>
    <property type="match status" value="3"/>
</dbReference>
<dbReference type="OrthoDB" id="234125at2157"/>
<dbReference type="InterPro" id="IPR031803">
    <property type="entry name" value="BAT_GAF/HTH-assoc"/>
</dbReference>
<dbReference type="Pfam" id="PF15915">
    <property type="entry name" value="BAT"/>
    <property type="match status" value="1"/>
</dbReference>
<dbReference type="SUPFAM" id="SSF55781">
    <property type="entry name" value="GAF domain-like"/>
    <property type="match status" value="1"/>
</dbReference>
<dbReference type="EMBL" id="LOPU01000018">
    <property type="protein sequence ID" value="KTG09959.1"/>
    <property type="molecule type" value="Genomic_DNA"/>
</dbReference>
<comment type="caution">
    <text evidence="5">The sequence shown here is derived from an EMBL/GenBank/DDBJ whole genome shotgun (WGS) entry which is preliminary data.</text>
</comment>
<evidence type="ECO:0000313" key="6">
    <source>
        <dbReference type="Proteomes" id="UP000054387"/>
    </source>
</evidence>
<protein>
    <recommendedName>
        <fullName evidence="7">PAS sensor protein</fullName>
    </recommendedName>
</protein>
<dbReference type="InterPro" id="IPR013656">
    <property type="entry name" value="PAS_4"/>
</dbReference>
<dbReference type="RefSeq" id="WP_058581314.1">
    <property type="nucleotide sequence ID" value="NZ_LOPU01000018.1"/>
</dbReference>
<evidence type="ECO:0000313" key="5">
    <source>
        <dbReference type="EMBL" id="KTG09959.1"/>
    </source>
</evidence>
<dbReference type="Pfam" id="PF08448">
    <property type="entry name" value="PAS_4"/>
    <property type="match status" value="2"/>
</dbReference>
<evidence type="ECO:0000256" key="2">
    <source>
        <dbReference type="ARBA" id="ARBA00023163"/>
    </source>
</evidence>
<dbReference type="Proteomes" id="UP000054387">
    <property type="component" value="Unassembled WGS sequence"/>
</dbReference>
<proteinExistence type="predicted"/>
<feature type="domain" description="PAS" evidence="3">
    <location>
        <begin position="261"/>
        <end position="313"/>
    </location>
</feature>
<dbReference type="InterPro" id="IPR029016">
    <property type="entry name" value="GAF-like_dom_sf"/>
</dbReference>
<dbReference type="SUPFAM" id="SSF55785">
    <property type="entry name" value="PYP-like sensor domain (PAS domain)"/>
    <property type="match status" value="3"/>
</dbReference>
<dbReference type="InterPro" id="IPR003018">
    <property type="entry name" value="GAF"/>
</dbReference>
<evidence type="ECO:0000259" key="4">
    <source>
        <dbReference type="PROSITE" id="PS50113"/>
    </source>
</evidence>
<dbReference type="Pfam" id="PF04967">
    <property type="entry name" value="HTH_10"/>
    <property type="match status" value="1"/>
</dbReference>
<accession>A0A0W1R9D4</accession>
<dbReference type="STRING" id="1514971.AUR64_10105"/>
<dbReference type="InterPro" id="IPR013767">
    <property type="entry name" value="PAS_fold"/>
</dbReference>
<dbReference type="SUPFAM" id="SSF88659">
    <property type="entry name" value="Sigma3 and sigma4 domains of RNA polymerase sigma factors"/>
    <property type="match status" value="1"/>
</dbReference>
<dbReference type="Pfam" id="PF13185">
    <property type="entry name" value="GAF_2"/>
    <property type="match status" value="1"/>
</dbReference>
<dbReference type="InterPro" id="IPR013324">
    <property type="entry name" value="RNA_pol_sigma_r3/r4-like"/>
</dbReference>
<dbReference type="NCBIfam" id="TIGR00229">
    <property type="entry name" value="sensory_box"/>
    <property type="match status" value="2"/>
</dbReference>
<dbReference type="Gene3D" id="3.30.450.40">
    <property type="match status" value="1"/>
</dbReference>
<evidence type="ECO:0000256" key="1">
    <source>
        <dbReference type="ARBA" id="ARBA00023015"/>
    </source>
</evidence>
<evidence type="ECO:0000259" key="3">
    <source>
        <dbReference type="PROSITE" id="PS50112"/>
    </source>
</evidence>
<sequence length="783" mass="87830">MNRNREDIGSFAFRREAETEGSFERALLRVADEAVCRVDDGGTVLDANDACCSLVDREYHSLLGDSLAALVVDDDRQRVESTLERAVSDADSASKQVTVSVRSGTATRRCSLRFAPFDAGDGTVDVACLFRPDPEPGDREGRLRRERDGLRTELDEVFERLSDGVVALDTDLRFTYVNEYALDYLNCSRDELIGAQAWDVFEVEESSETAIHEALATQSSTTFERYYDPVDAWIEGTVYPSETGLSIYFRDVTERKTRERELQQYKSIVETVSDGVYAVDEENRFVFVNEAYAEMVGYSQERLLGSSVTLVYDDAINEQALTRVDAVRKNERERATVEAELRTADGRTIDTETKIESFPLEDGVGRLGVCRNVTERKRRERRLEQQRSQLSTLNDLNEVVNEIAHAVVESSTRDEIERRVCERLTASSSYAFAWVGAVDAETGEVVPRTEAGATAYLDGLTITVDDSDTGDGPTARAIRTQEVAVVRDTATDPTYRPWNDRAREFGVEASAAIPIAYEGSLYGVLNVYTDRFAAFGERERRVVGRLGEIIAHAIAAIERKEALMSDDIVEIDFHSNDLFAALSFDPDDDVDIRFERTVPLGDGEFLEYGRATSNSVEALRSLVDNVPHFESLNVFTTEFDEVRFELRLSEPPVSSIAAAHGGRVRRGRIQGHEYHLTVELPPSADVRAVVNAVQEAYPQLELIAQRHSRRRGDEDRPLSQTLWSSLTDRQRAALEAAYYSGFFEWPRESSGNDVAASLGVSPPTFHQHLRHAQKKLFEELLEQ</sequence>
<dbReference type="InterPro" id="IPR000700">
    <property type="entry name" value="PAS-assoc_C"/>
</dbReference>
<dbReference type="SMART" id="SM00091">
    <property type="entry name" value="PAS"/>
    <property type="match status" value="3"/>
</dbReference>
<dbReference type="InterPro" id="IPR035965">
    <property type="entry name" value="PAS-like_dom_sf"/>
</dbReference>
<dbReference type="CDD" id="cd00130">
    <property type="entry name" value="PAS"/>
    <property type="match status" value="3"/>
</dbReference>
<keyword evidence="6" id="KW-1185">Reference proteome</keyword>
<feature type="domain" description="PAC" evidence="4">
    <location>
        <begin position="335"/>
        <end position="385"/>
    </location>
</feature>
<reference evidence="5 6" key="1">
    <citation type="submission" date="2015-12" db="EMBL/GenBank/DDBJ databases">
        <title>Haloprofundus marisrubri gen. nov., sp. nov., an extremely halophilic archaeon isolated from the Discovery deep brine-seawater interface in the Red Sea.</title>
        <authorList>
            <person name="Zhang G."/>
            <person name="Stingl U."/>
            <person name="Rashid M."/>
        </authorList>
    </citation>
    <scope>NUCLEOTIDE SEQUENCE [LARGE SCALE GENOMIC DNA]</scope>
    <source>
        <strain evidence="5 6">SB9</strain>
    </source>
</reference>
<dbReference type="GO" id="GO:0006355">
    <property type="term" value="P:regulation of DNA-templated transcription"/>
    <property type="evidence" value="ECO:0007669"/>
    <property type="project" value="InterPro"/>
</dbReference>